<evidence type="ECO:0000256" key="6">
    <source>
        <dbReference type="SAM" id="Phobius"/>
    </source>
</evidence>
<dbReference type="HOGENOM" id="CLU_056469_2_0_9"/>
<dbReference type="CDD" id="cd16914">
    <property type="entry name" value="EcfT"/>
    <property type="match status" value="1"/>
</dbReference>
<dbReference type="RefSeq" id="WP_006941002.1">
    <property type="nucleotide sequence ID" value="NZ_GL538184.1"/>
</dbReference>
<comment type="caution">
    <text evidence="7">The sequence shown here is derived from an EMBL/GenBank/DDBJ whole genome shotgun (WGS) entry which is preliminary data.</text>
</comment>
<name>E2Z9Y6_9FIRM</name>
<dbReference type="OrthoDB" id="6400at2"/>
<dbReference type="eggNOG" id="COG0619">
    <property type="taxonomic scope" value="Bacteria"/>
</dbReference>
<keyword evidence="8" id="KW-1185">Reference proteome</keyword>
<evidence type="ECO:0000256" key="2">
    <source>
        <dbReference type="ARBA" id="ARBA00022475"/>
    </source>
</evidence>
<protein>
    <submittedName>
        <fullName evidence="7">Cobalt transport protein</fullName>
    </submittedName>
</protein>
<evidence type="ECO:0000256" key="4">
    <source>
        <dbReference type="ARBA" id="ARBA00022989"/>
    </source>
</evidence>
<dbReference type="STRING" id="706434.HMPREF9429_00242"/>
<dbReference type="InterPro" id="IPR003339">
    <property type="entry name" value="ABC/ECF_trnsptr_transmembrane"/>
</dbReference>
<organism evidence="7 8">
    <name type="scientific">Megasphaera micronuciformis F0359</name>
    <dbReference type="NCBI Taxonomy" id="706434"/>
    <lineage>
        <taxon>Bacteria</taxon>
        <taxon>Bacillati</taxon>
        <taxon>Bacillota</taxon>
        <taxon>Negativicutes</taxon>
        <taxon>Veillonellales</taxon>
        <taxon>Veillonellaceae</taxon>
        <taxon>Megasphaera</taxon>
    </lineage>
</organism>
<dbReference type="PANTHER" id="PTHR34857:SF2">
    <property type="entry name" value="SLL0384 PROTEIN"/>
    <property type="match status" value="1"/>
</dbReference>
<comment type="subcellular location">
    <subcellularLocation>
        <location evidence="1">Membrane</location>
        <topology evidence="1">Multi-pass membrane protein</topology>
    </subcellularLocation>
</comment>
<dbReference type="EMBL" id="AECS01000010">
    <property type="protein sequence ID" value="EFQ04748.1"/>
    <property type="molecule type" value="Genomic_DNA"/>
</dbReference>
<keyword evidence="3 6" id="KW-0812">Transmembrane</keyword>
<feature type="transmembrane region" description="Helical" evidence="6">
    <location>
        <begin position="54"/>
        <end position="71"/>
    </location>
</feature>
<dbReference type="AlphaFoldDB" id="E2Z9Y6"/>
<keyword evidence="2" id="KW-1003">Cell membrane</keyword>
<evidence type="ECO:0000313" key="7">
    <source>
        <dbReference type="EMBL" id="EFQ04748.1"/>
    </source>
</evidence>
<dbReference type="GO" id="GO:0005886">
    <property type="term" value="C:plasma membrane"/>
    <property type="evidence" value="ECO:0007669"/>
    <property type="project" value="UniProtKB-ARBA"/>
</dbReference>
<dbReference type="PANTHER" id="PTHR34857">
    <property type="entry name" value="SLL0384 PROTEIN"/>
    <property type="match status" value="1"/>
</dbReference>
<dbReference type="Pfam" id="PF02361">
    <property type="entry name" value="CbiQ"/>
    <property type="match status" value="1"/>
</dbReference>
<feature type="transmembrane region" description="Helical" evidence="6">
    <location>
        <begin position="206"/>
        <end position="224"/>
    </location>
</feature>
<evidence type="ECO:0000256" key="5">
    <source>
        <dbReference type="ARBA" id="ARBA00023136"/>
    </source>
</evidence>
<accession>E2Z9Y6</accession>
<evidence type="ECO:0000256" key="3">
    <source>
        <dbReference type="ARBA" id="ARBA00022692"/>
    </source>
</evidence>
<gene>
    <name evidence="7" type="ORF">HMPREF9429_00242</name>
</gene>
<feature type="transmembrane region" description="Helical" evidence="6">
    <location>
        <begin position="20"/>
        <end position="42"/>
    </location>
</feature>
<reference evidence="7 8" key="1">
    <citation type="submission" date="2010-08" db="EMBL/GenBank/DDBJ databases">
        <authorList>
            <person name="Weinstock G."/>
            <person name="Sodergren E."/>
            <person name="Clifton S."/>
            <person name="Fulton L."/>
            <person name="Fulton B."/>
            <person name="Courtney L."/>
            <person name="Fronick C."/>
            <person name="Harrison M."/>
            <person name="Strong C."/>
            <person name="Farmer C."/>
            <person name="Delahaunty K."/>
            <person name="Markovic C."/>
            <person name="Hall O."/>
            <person name="Minx P."/>
            <person name="Tomlinson C."/>
            <person name="Mitreva M."/>
            <person name="Hou S."/>
            <person name="Chen J."/>
            <person name="Wollam A."/>
            <person name="Pepin K.H."/>
            <person name="Johnson M."/>
            <person name="Bhonagiri V."/>
            <person name="Zhang X."/>
            <person name="Suruliraj S."/>
            <person name="Warren W."/>
            <person name="Chinwalla A."/>
            <person name="Mardis E.R."/>
            <person name="Wilson R.K."/>
        </authorList>
    </citation>
    <scope>NUCLEOTIDE SEQUENCE [LARGE SCALE GENOMIC DNA]</scope>
    <source>
        <strain evidence="7 8">F0359</strain>
    </source>
</reference>
<dbReference type="Proteomes" id="UP000003195">
    <property type="component" value="Unassembled WGS sequence"/>
</dbReference>
<keyword evidence="4 6" id="KW-1133">Transmembrane helix</keyword>
<evidence type="ECO:0000256" key="1">
    <source>
        <dbReference type="ARBA" id="ARBA00004141"/>
    </source>
</evidence>
<evidence type="ECO:0000313" key="8">
    <source>
        <dbReference type="Proteomes" id="UP000003195"/>
    </source>
</evidence>
<proteinExistence type="predicted"/>
<sequence length="235" mass="25898">MLNRLVPLTKLIGTVAFSFWALVFNTPAPLIGLVIVEVVLLATCGEFKRNLKGLLSLCVFAVFLGLVQLLGGGSLESAYVTGFRMLSMTTVFIILLTTTRLQDLTAALVKQVHIPYEYAFMFTAALRFVPDFIAESKSVREAQSCRGLSVSGNIVKRLKNYMTVVQPLILKSLGRSETMALSLELRAFGSNEHSFIANVTLRTADYIIVVLMLMVSILVVYGRMTDYTLLMNVVG</sequence>
<feature type="transmembrane region" description="Helical" evidence="6">
    <location>
        <begin position="77"/>
        <end position="96"/>
    </location>
</feature>
<keyword evidence="5 6" id="KW-0472">Membrane</keyword>
<dbReference type="InterPro" id="IPR051611">
    <property type="entry name" value="ECF_transporter_component"/>
</dbReference>